<dbReference type="AlphaFoldDB" id="A0A941IF47"/>
<dbReference type="SUPFAM" id="SSF56672">
    <property type="entry name" value="DNA/RNA polymerases"/>
    <property type="match status" value="1"/>
</dbReference>
<accession>A0A941IF47</accession>
<dbReference type="InterPro" id="IPR041577">
    <property type="entry name" value="RT_RNaseH_2"/>
</dbReference>
<protein>
    <recommendedName>
        <fullName evidence="1">Reverse transcriptase/retrotransposon-derived protein RNase H-like domain-containing protein</fullName>
    </recommendedName>
</protein>
<dbReference type="EMBL" id="JAGSPJ010000019">
    <property type="protein sequence ID" value="MBR7801828.1"/>
    <property type="molecule type" value="Genomic_DNA"/>
</dbReference>
<dbReference type="Gene3D" id="3.30.70.270">
    <property type="match status" value="1"/>
</dbReference>
<proteinExistence type="predicted"/>
<feature type="non-terminal residue" evidence="2">
    <location>
        <position position="1"/>
    </location>
</feature>
<organism evidence="2 3">
    <name type="scientific">Undibacterium fentianense</name>
    <dbReference type="NCBI Taxonomy" id="2828728"/>
    <lineage>
        <taxon>Bacteria</taxon>
        <taxon>Pseudomonadati</taxon>
        <taxon>Pseudomonadota</taxon>
        <taxon>Betaproteobacteria</taxon>
        <taxon>Burkholderiales</taxon>
        <taxon>Oxalobacteraceae</taxon>
        <taxon>Undibacterium</taxon>
    </lineage>
</organism>
<keyword evidence="3" id="KW-1185">Reference proteome</keyword>
<feature type="domain" description="Reverse transcriptase/retrotransposon-derived protein RNase H-like" evidence="1">
    <location>
        <begin position="71"/>
        <end position="118"/>
    </location>
</feature>
<dbReference type="FunFam" id="3.30.70.270:FF:000020">
    <property type="entry name" value="Transposon Tf2-6 polyprotein-like Protein"/>
    <property type="match status" value="1"/>
</dbReference>
<dbReference type="Pfam" id="PF17919">
    <property type="entry name" value="RT_RNaseH_2"/>
    <property type="match status" value="1"/>
</dbReference>
<reference evidence="2" key="1">
    <citation type="submission" date="2021-04" db="EMBL/GenBank/DDBJ databases">
        <title>novel species isolated from subtropical streams in China.</title>
        <authorList>
            <person name="Lu H."/>
        </authorList>
    </citation>
    <scope>NUCLEOTIDE SEQUENCE</scope>
    <source>
        <strain evidence="2">FT137W</strain>
    </source>
</reference>
<dbReference type="Proteomes" id="UP000678545">
    <property type="component" value="Unassembled WGS sequence"/>
</dbReference>
<name>A0A941IF47_9BURK</name>
<evidence type="ECO:0000313" key="2">
    <source>
        <dbReference type="EMBL" id="MBR7801828.1"/>
    </source>
</evidence>
<sequence>HQITPGKLGVLEANTRALRDARFPNTQTQLKSFLGMCNVYRRFVKDFARIAKPLTVLTSSTLPKVLQPPSPSEEEAFESLKRALLAPPVLALPHRRGTFVIDVDACDTQVGCTLLQGETLIGTDNVIPDLRPVGYFS</sequence>
<dbReference type="PANTHER" id="PTHR33064">
    <property type="entry name" value="POL PROTEIN"/>
    <property type="match status" value="1"/>
</dbReference>
<feature type="non-terminal residue" evidence="2">
    <location>
        <position position="137"/>
    </location>
</feature>
<evidence type="ECO:0000313" key="3">
    <source>
        <dbReference type="Proteomes" id="UP000678545"/>
    </source>
</evidence>
<evidence type="ECO:0000259" key="1">
    <source>
        <dbReference type="Pfam" id="PF17919"/>
    </source>
</evidence>
<dbReference type="InterPro" id="IPR051320">
    <property type="entry name" value="Viral_Replic_Matur_Polypro"/>
</dbReference>
<gene>
    <name evidence="2" type="ORF">KDM90_17605</name>
</gene>
<dbReference type="PANTHER" id="PTHR33064:SF37">
    <property type="entry name" value="RIBONUCLEASE H"/>
    <property type="match status" value="1"/>
</dbReference>
<dbReference type="InterPro" id="IPR043502">
    <property type="entry name" value="DNA/RNA_pol_sf"/>
</dbReference>
<comment type="caution">
    <text evidence="2">The sequence shown here is derived from an EMBL/GenBank/DDBJ whole genome shotgun (WGS) entry which is preliminary data.</text>
</comment>
<dbReference type="InterPro" id="IPR043128">
    <property type="entry name" value="Rev_trsase/Diguanyl_cyclase"/>
</dbReference>